<dbReference type="Gene3D" id="3.30.200.20">
    <property type="entry name" value="Phosphorylase Kinase, domain 1"/>
    <property type="match status" value="1"/>
</dbReference>
<keyword evidence="3 9" id="KW-0418">Kinase</keyword>
<dbReference type="VEuPathDB" id="PiroplasmaDB:TOT_010000379"/>
<accession>J4CC77</accession>
<dbReference type="InterPro" id="IPR006575">
    <property type="entry name" value="RWD_dom"/>
</dbReference>
<dbReference type="RefSeq" id="XP_009689213.1">
    <property type="nucleotide sequence ID" value="XM_009690918.1"/>
</dbReference>
<keyword evidence="4" id="KW-0067">ATP-binding</keyword>
<dbReference type="KEGG" id="tot:TOT_010000379"/>
<evidence type="ECO:0000256" key="3">
    <source>
        <dbReference type="ARBA" id="ARBA00022777"/>
    </source>
</evidence>
<dbReference type="STRING" id="869250.J4CC77"/>
<dbReference type="GO" id="GO:0005524">
    <property type="term" value="F:ATP binding"/>
    <property type="evidence" value="ECO:0007669"/>
    <property type="project" value="UniProtKB-KW"/>
</dbReference>
<dbReference type="SUPFAM" id="SSF56112">
    <property type="entry name" value="Protein kinase-like (PK-like)"/>
    <property type="match status" value="1"/>
</dbReference>
<evidence type="ECO:0000256" key="1">
    <source>
        <dbReference type="ARBA" id="ARBA00022679"/>
    </source>
</evidence>
<name>J4CC77_THEOR</name>
<evidence type="ECO:0000256" key="6">
    <source>
        <dbReference type="SAM" id="MobiDB-lite"/>
    </source>
</evidence>
<dbReference type="EMBL" id="AP011946">
    <property type="protein sequence ID" value="BAM38912.1"/>
    <property type="molecule type" value="Genomic_DNA"/>
</dbReference>
<dbReference type="Gene3D" id="1.10.510.10">
    <property type="entry name" value="Transferase(Phosphotransferase) domain 1"/>
    <property type="match status" value="1"/>
</dbReference>
<dbReference type="GO" id="GO:0004672">
    <property type="term" value="F:protein kinase activity"/>
    <property type="evidence" value="ECO:0007669"/>
    <property type="project" value="InterPro"/>
</dbReference>
<organism evidence="9 10">
    <name type="scientific">Theileria orientalis strain Shintoku</name>
    <dbReference type="NCBI Taxonomy" id="869250"/>
    <lineage>
        <taxon>Eukaryota</taxon>
        <taxon>Sar</taxon>
        <taxon>Alveolata</taxon>
        <taxon>Apicomplexa</taxon>
        <taxon>Aconoidasida</taxon>
        <taxon>Piroplasmida</taxon>
        <taxon>Theileriidae</taxon>
        <taxon>Theileria</taxon>
    </lineage>
</organism>
<evidence type="ECO:0000259" key="7">
    <source>
        <dbReference type="PROSITE" id="PS50011"/>
    </source>
</evidence>
<dbReference type="GeneID" id="20713302"/>
<keyword evidence="10" id="KW-1185">Reference proteome</keyword>
<feature type="compositionally biased region" description="Basic and acidic residues" evidence="6">
    <location>
        <begin position="173"/>
        <end position="186"/>
    </location>
</feature>
<dbReference type="Gene3D" id="3.10.110.10">
    <property type="entry name" value="Ubiquitin Conjugating Enzyme"/>
    <property type="match status" value="1"/>
</dbReference>
<dbReference type="PROSITE" id="PS50011">
    <property type="entry name" value="PROTEIN_KINASE_DOM"/>
    <property type="match status" value="1"/>
</dbReference>
<evidence type="ECO:0000256" key="4">
    <source>
        <dbReference type="ARBA" id="ARBA00022840"/>
    </source>
</evidence>
<dbReference type="InterPro" id="IPR000719">
    <property type="entry name" value="Prot_kinase_dom"/>
</dbReference>
<dbReference type="InterPro" id="IPR011009">
    <property type="entry name" value="Kinase-like_dom_sf"/>
</dbReference>
<keyword evidence="5" id="KW-0652">Protein synthesis inhibitor</keyword>
<dbReference type="SMART" id="SM00220">
    <property type="entry name" value="S_TKc"/>
    <property type="match status" value="1"/>
</dbReference>
<dbReference type="SUPFAM" id="SSF54495">
    <property type="entry name" value="UBC-like"/>
    <property type="match status" value="1"/>
</dbReference>
<proteinExistence type="predicted"/>
<keyword evidence="2" id="KW-0547">Nucleotide-binding</keyword>
<dbReference type="PROSITE" id="PS50908">
    <property type="entry name" value="RWD"/>
    <property type="match status" value="1"/>
</dbReference>
<dbReference type="InterPro" id="IPR016135">
    <property type="entry name" value="UBQ-conjugating_enzyme/RWD"/>
</dbReference>
<dbReference type="PANTHER" id="PTHR11042">
    <property type="entry name" value="EUKARYOTIC TRANSLATION INITIATION FACTOR 2-ALPHA KINASE EIF2-ALPHA KINASE -RELATED"/>
    <property type="match status" value="1"/>
</dbReference>
<dbReference type="OrthoDB" id="341578at2759"/>
<feature type="domain" description="Protein kinase" evidence="7">
    <location>
        <begin position="344"/>
        <end position="756"/>
    </location>
</feature>
<dbReference type="OMA" id="ISCECRA"/>
<evidence type="ECO:0000259" key="8">
    <source>
        <dbReference type="PROSITE" id="PS50908"/>
    </source>
</evidence>
<evidence type="ECO:0000313" key="10">
    <source>
        <dbReference type="Proteomes" id="UP000003786"/>
    </source>
</evidence>
<dbReference type="GO" id="GO:0017148">
    <property type="term" value="P:negative regulation of translation"/>
    <property type="evidence" value="ECO:0007669"/>
    <property type="project" value="UniProtKB-KW"/>
</dbReference>
<dbReference type="Proteomes" id="UP000003786">
    <property type="component" value="Chromosome 1"/>
</dbReference>
<evidence type="ECO:0000313" key="9">
    <source>
        <dbReference type="EMBL" id="BAM38912.1"/>
    </source>
</evidence>
<evidence type="ECO:0000256" key="2">
    <source>
        <dbReference type="ARBA" id="ARBA00022741"/>
    </source>
</evidence>
<dbReference type="GO" id="GO:0005634">
    <property type="term" value="C:nucleus"/>
    <property type="evidence" value="ECO:0007669"/>
    <property type="project" value="TreeGrafter"/>
</dbReference>
<protein>
    <submittedName>
        <fullName evidence="9">Serine-threonine protein kinase</fullName>
    </submittedName>
</protein>
<dbReference type="GO" id="GO:0005737">
    <property type="term" value="C:cytoplasm"/>
    <property type="evidence" value="ECO:0007669"/>
    <property type="project" value="TreeGrafter"/>
</dbReference>
<reference evidence="9 10" key="1">
    <citation type="journal article" date="2012" name="MBio">
        <title>Comparative genome analysis of three eukaryotic parasites with differing abilities to transform leukocytes reveals key mediators of Theileria-induced leukocyte transformation.</title>
        <authorList>
            <person name="Hayashida K."/>
            <person name="Hara Y."/>
            <person name="Abe T."/>
            <person name="Yamasaki C."/>
            <person name="Toyoda A."/>
            <person name="Kosuge T."/>
            <person name="Suzuki Y."/>
            <person name="Sato Y."/>
            <person name="Kawashima S."/>
            <person name="Katayama T."/>
            <person name="Wakaguri H."/>
            <person name="Inoue N."/>
            <person name="Homma K."/>
            <person name="Tada-Umezaki M."/>
            <person name="Yagi Y."/>
            <person name="Fujii Y."/>
            <person name="Habara T."/>
            <person name="Kanehisa M."/>
            <person name="Watanabe H."/>
            <person name="Ito K."/>
            <person name="Gojobori T."/>
            <person name="Sugawara H."/>
            <person name="Imanishi T."/>
            <person name="Weir W."/>
            <person name="Gardner M."/>
            <person name="Pain A."/>
            <person name="Shiels B."/>
            <person name="Hattori M."/>
            <person name="Nene V."/>
            <person name="Sugimoto C."/>
        </authorList>
    </citation>
    <scope>NUCLEOTIDE SEQUENCE [LARGE SCALE GENOMIC DNA]</scope>
    <source>
        <strain evidence="9 10">Shintoku</strain>
    </source>
</reference>
<dbReference type="Pfam" id="PF05773">
    <property type="entry name" value="RWD"/>
    <property type="match status" value="1"/>
</dbReference>
<feature type="domain" description="RWD" evidence="8">
    <location>
        <begin position="35"/>
        <end position="161"/>
    </location>
</feature>
<dbReference type="InterPro" id="IPR050339">
    <property type="entry name" value="CC_SR_Kinase"/>
</dbReference>
<sequence>MEHLKIFQTTQIEEIFAIHFIYYPVKIVNYGGVNSDKFPADCMSESDYDEISQQSKFGTNIKLNENSIKGAVRSELIRFCFKLSASLNPEEHSEKYSLVDVTFPKKYPSKSPFIVIKMTLPMSSDDKRRFTSRLLRLVKGLQGNVCVFNVCLYINEIMAKLASGDRDGLWDETTARDDTEEVRDSNTDFMEEGSSHNEESYDEEVNSSNVEEDAMLAEDDPNYKYSEIDFKSIPIWSVQSMVQIPVWYQSFKARDEEGKEFEPEKLNKSPLKSSAPKLKIRTRIIEDNTAAQTSITSRDKEDSTRSLVSEEIFFTHDSVKNLSSIKKTLNEFYNETYDRYERDFVENDYILETSSLSLCSVRHVLDQNLYYIKVFHLPRLCPYVNLSSDDVRQLLHRFRVRRRLILNEIISRVSQLSKLEHNSICRYYQSWLEKKLKDQEVNRILRMCNDIMESRSFGPLFNAATTDEKMILLFKYCPELGEHYLQELVTERNLYIQIQNFDCHTMRYEIENNSLHKNQKLIWSFIRHLLDVLTYLHQNNVYHQCISVDNIYVHTDVYGTGLKLSEFGITHLGRKLFSCENECNRKSCECQEYKRSMRRHLYQSHPSSYGLNPSLQHSAPPEAINFTSLNGYKVNAASTPNSSEISRAGSFRAKSMSSIKSLNSTEFDDMEYEEVVDPYSAMQEDMFALGLLIFRMWHPPLDENSYQELLVKVVNTQTFPDYFLESTPPIIITTLTRLLGRDRRPTAIELIRETLVPPVMDIYMYKQYLRKLENPVSEESLDALRFLLSRDWNSDVSKYRHSHELEIMTHNSYVADSLERFMRGRGVIIRPPLPLQIKTYENNDKLLGIDGTNTLFSVGGSIRRSLLRSFELYAGDESRVGIKQFAVGDVHDEEKCVTGAVFSITTKVDSDLIVPNSVGKRGFDYKNLDDNCILMISSQVELILVAIESMLSLGLGFEFRLTITFQPLIVDFISLVLKISTQHANVIFCRLQATDINEYTFNMLLEEYSIEKVGDNRNLVDLLGSKFGLIEGLRRLHRQVLNGPIPKQYHKNFVALYQEINKLASPASEATELTNGDADSFEDTLVFERYYRRIMYTVELAKMLHSLALDQYCLIEFVLGVYYTEICDYSVDFPFFLGFMSDERKNLVMTGGCYGTNTLFMDEDNVSKILHFDIQYFLDDLIKLSIKDARKIEGYTITPTKTDGVDVVITCQTAKLLPAATSIANKLIDSGISCECRAIPLIFTGDFNLRLRTVDSVKARVHLQKLTNTASEETQSERVQSENVDKNLAEEDIDDKTHLNILYHVEPINGSFGQARKIDNEVALVHFIIGQLT</sequence>
<dbReference type="eggNOG" id="ENOG502SXKM">
    <property type="taxonomic scope" value="Eukaryota"/>
</dbReference>
<feature type="region of interest" description="Disordered" evidence="6">
    <location>
        <begin position="173"/>
        <end position="207"/>
    </location>
</feature>
<gene>
    <name evidence="9" type="ORF">TOT_010000379</name>
</gene>
<keyword evidence="1" id="KW-0808">Transferase</keyword>
<evidence type="ECO:0000256" key="5">
    <source>
        <dbReference type="ARBA" id="ARBA00023193"/>
    </source>
</evidence>